<organism evidence="1 2">
    <name type="scientific">Lactococcus phage 05601</name>
    <dbReference type="NCBI Taxonomy" id="2029658"/>
    <lineage>
        <taxon>Viruses</taxon>
        <taxon>Duplodnaviria</taxon>
        <taxon>Heunggongvirae</taxon>
        <taxon>Uroviricota</taxon>
        <taxon>Caudoviricetes</taxon>
        <taxon>Skunavirus</taxon>
        <taxon>Skunavirus sv05601</taxon>
    </lineage>
</organism>
<accession>A0A343JNJ2</accession>
<evidence type="ECO:0000313" key="1">
    <source>
        <dbReference type="EMBL" id="ASZ71065.1"/>
    </source>
</evidence>
<evidence type="ECO:0000313" key="2">
    <source>
        <dbReference type="Proteomes" id="UP000256922"/>
    </source>
</evidence>
<proteinExistence type="predicted"/>
<keyword evidence="2" id="KW-1185">Reference proteome</keyword>
<dbReference type="EMBL" id="MF448554">
    <property type="protein sequence ID" value="ASZ71065.1"/>
    <property type="molecule type" value="Genomic_DNA"/>
</dbReference>
<protein>
    <submittedName>
        <fullName evidence="1">Uncharacterized protein</fullName>
    </submittedName>
</protein>
<gene>
    <name evidence="1" type="ORF">05601_23</name>
</gene>
<reference evidence="1 2" key="1">
    <citation type="submission" date="2017-07" db="EMBL/GenBank/DDBJ databases">
        <title>Comparative genome analysis of lactococcal phages belonging to the virulent 936 group.</title>
        <authorList>
            <person name="Oliveira J."/>
        </authorList>
    </citation>
    <scope>NUCLEOTIDE SEQUENCE [LARGE SCALE GENOMIC DNA]</scope>
</reference>
<dbReference type="Proteomes" id="UP000256922">
    <property type="component" value="Segment"/>
</dbReference>
<name>A0A343JNJ2_9CAUD</name>
<sequence length="128" mass="15183">MKHRKEYSMKKEETQGAQQFILELNNLIKSKHQNFKKKINIKENSIKYEIWYSAIDGDYSKICDTLEEANKDFAFILTMYRLVPLFDMCLSEIDSQGEYKVIKSFKNMKVNKKDIVMAKAYYNSRKGV</sequence>